<dbReference type="InterPro" id="IPR036812">
    <property type="entry name" value="NAD(P)_OxRdtase_dom_sf"/>
</dbReference>
<evidence type="ECO:0000313" key="5">
    <source>
        <dbReference type="Proteomes" id="UP001157167"/>
    </source>
</evidence>
<dbReference type="SUPFAM" id="SSF51430">
    <property type="entry name" value="NAD(P)-linked oxidoreductase"/>
    <property type="match status" value="1"/>
</dbReference>
<dbReference type="PANTHER" id="PTHR43625">
    <property type="entry name" value="AFLATOXIN B1 ALDEHYDE REDUCTASE"/>
    <property type="match status" value="1"/>
</dbReference>
<name>A0ABQ6F951_9RHOO</name>
<proteinExistence type="predicted"/>
<dbReference type="RefSeq" id="WP_284187465.1">
    <property type="nucleotide sequence ID" value="NZ_BSPX01000018.1"/>
</dbReference>
<evidence type="ECO:0000256" key="1">
    <source>
        <dbReference type="ARBA" id="ARBA00023002"/>
    </source>
</evidence>
<protein>
    <submittedName>
        <fullName evidence="4">Aldo/keto reductase</fullName>
    </submittedName>
</protein>
<sequence>MPLPRRRLGPFAVSALGLGCMNLSHAYGEPPPAAAAEALLRRALDLGVTLFDTAALYGFGANESMVGRVLKPYRARITLASKCGMTGVDGKRVIDGRPATLRRTCEEALQRLQTEVIDLYYLHRLDPQVPVEDSVGALGELVSSGKIRAIGLSEVSAATLRRAHAVQPITAVQNEYSLWTREPEIALLAECRRLGVAFVAFSPLARGFLTGKLSEPNFVAKDIRLAMPRFQPACFGRNLGLLPPYRALAREAGCTPSQLALAWLLAKGDDIIPIPGTTRIEHLEEDLAAAAVRLDDGLIRRIDALINERTVAGDRYNAASRPEIDTERFPDREPGQEA</sequence>
<dbReference type="Gene3D" id="3.20.20.100">
    <property type="entry name" value="NADP-dependent oxidoreductase domain"/>
    <property type="match status" value="1"/>
</dbReference>
<evidence type="ECO:0000313" key="4">
    <source>
        <dbReference type="EMBL" id="GLT22093.1"/>
    </source>
</evidence>
<keyword evidence="1" id="KW-0560">Oxidoreductase</keyword>
<dbReference type="InterPro" id="IPR023210">
    <property type="entry name" value="NADP_OxRdtase_dom"/>
</dbReference>
<dbReference type="PANTHER" id="PTHR43625:SF40">
    <property type="entry name" value="ALDO-KETO REDUCTASE YAKC [NADP(+)]"/>
    <property type="match status" value="1"/>
</dbReference>
<evidence type="ECO:0000259" key="3">
    <source>
        <dbReference type="Pfam" id="PF00248"/>
    </source>
</evidence>
<dbReference type="EMBL" id="BSPX01000018">
    <property type="protein sequence ID" value="GLT22093.1"/>
    <property type="molecule type" value="Genomic_DNA"/>
</dbReference>
<dbReference type="PROSITE" id="PS51257">
    <property type="entry name" value="PROKAR_LIPOPROTEIN"/>
    <property type="match status" value="1"/>
</dbReference>
<dbReference type="PRINTS" id="PR00069">
    <property type="entry name" value="ALDKETRDTASE"/>
</dbReference>
<comment type="caution">
    <text evidence="4">The sequence shown here is derived from an EMBL/GenBank/DDBJ whole genome shotgun (WGS) entry which is preliminary data.</text>
</comment>
<gene>
    <name evidence="4" type="ORF">GCM10007933_15490</name>
</gene>
<dbReference type="InterPro" id="IPR050791">
    <property type="entry name" value="Aldo-Keto_reductase"/>
</dbReference>
<feature type="compositionally biased region" description="Basic and acidic residues" evidence="2">
    <location>
        <begin position="322"/>
        <end position="338"/>
    </location>
</feature>
<dbReference type="Pfam" id="PF00248">
    <property type="entry name" value="Aldo_ket_red"/>
    <property type="match status" value="1"/>
</dbReference>
<feature type="domain" description="NADP-dependent oxidoreductase" evidence="3">
    <location>
        <begin position="16"/>
        <end position="306"/>
    </location>
</feature>
<reference evidence="5" key="1">
    <citation type="journal article" date="2019" name="Int. J. Syst. Evol. Microbiol.">
        <title>The Global Catalogue of Microorganisms (GCM) 10K type strain sequencing project: providing services to taxonomists for standard genome sequencing and annotation.</title>
        <authorList>
            <consortium name="The Broad Institute Genomics Platform"/>
            <consortium name="The Broad Institute Genome Sequencing Center for Infectious Disease"/>
            <person name="Wu L."/>
            <person name="Ma J."/>
        </authorList>
    </citation>
    <scope>NUCLEOTIDE SEQUENCE [LARGE SCALE GENOMIC DNA]</scope>
    <source>
        <strain evidence="5">NBRC 102407</strain>
    </source>
</reference>
<dbReference type="Proteomes" id="UP001157167">
    <property type="component" value="Unassembled WGS sequence"/>
</dbReference>
<dbReference type="InterPro" id="IPR020471">
    <property type="entry name" value="AKR"/>
</dbReference>
<keyword evidence="5" id="KW-1185">Reference proteome</keyword>
<organism evidence="4 5">
    <name type="scientific">Zoogloea oryzae</name>
    <dbReference type="NCBI Taxonomy" id="310767"/>
    <lineage>
        <taxon>Bacteria</taxon>
        <taxon>Pseudomonadati</taxon>
        <taxon>Pseudomonadota</taxon>
        <taxon>Betaproteobacteria</taxon>
        <taxon>Rhodocyclales</taxon>
        <taxon>Zoogloeaceae</taxon>
        <taxon>Zoogloea</taxon>
    </lineage>
</organism>
<evidence type="ECO:0000256" key="2">
    <source>
        <dbReference type="SAM" id="MobiDB-lite"/>
    </source>
</evidence>
<accession>A0ABQ6F951</accession>
<feature type="region of interest" description="Disordered" evidence="2">
    <location>
        <begin position="317"/>
        <end position="338"/>
    </location>
</feature>